<dbReference type="Pfam" id="PF00202">
    <property type="entry name" value="Aminotran_3"/>
    <property type="match status" value="1"/>
</dbReference>
<evidence type="ECO:0000256" key="1">
    <source>
        <dbReference type="ARBA" id="ARBA00004946"/>
    </source>
</evidence>
<dbReference type="GO" id="GO:0045303">
    <property type="term" value="F:diaminobutyrate-2-oxoglutarate transaminase activity"/>
    <property type="evidence" value="ECO:0007669"/>
    <property type="project" value="UniProtKB-EC"/>
</dbReference>
<evidence type="ECO:0000313" key="10">
    <source>
        <dbReference type="EMBL" id="TYP80135.1"/>
    </source>
</evidence>
<proteinExistence type="inferred from homology"/>
<evidence type="ECO:0000256" key="5">
    <source>
        <dbReference type="ARBA" id="ARBA00022679"/>
    </source>
</evidence>
<keyword evidence="11" id="KW-1185">Reference proteome</keyword>
<reference evidence="9 11" key="2">
    <citation type="journal article" date="2016" name="Genome Announc.">
        <title>Genome Sequence of Nitrosomonas communis Strain Nm2, a Mesophilic Ammonia-Oxidizing Bacterium Isolated from Mediterranean Soil.</title>
        <authorList>
            <person name="Kozlowski J.A."/>
            <person name="Kits K.D."/>
            <person name="Stein L.Y."/>
        </authorList>
    </citation>
    <scope>NUCLEOTIDE SEQUENCE [LARGE SCALE GENOMIC DNA]</scope>
    <source>
        <strain evidence="9 11">Nm2</strain>
    </source>
</reference>
<dbReference type="InterPro" id="IPR050103">
    <property type="entry name" value="Class-III_PLP-dep_AT"/>
</dbReference>
<feature type="binding site" evidence="8">
    <location>
        <position position="278"/>
    </location>
    <ligand>
        <name>pyridoxal 5'-phosphate</name>
        <dbReference type="ChEBI" id="CHEBI:597326"/>
    </ligand>
</feature>
<dbReference type="GO" id="GO:0030170">
    <property type="term" value="F:pyridoxal phosphate binding"/>
    <property type="evidence" value="ECO:0007669"/>
    <property type="project" value="InterPro"/>
</dbReference>
<comment type="similarity">
    <text evidence="8">Belongs to the class-III pyridoxal-phosphate-dependent aminotransferase family. ArgD subfamily.</text>
</comment>
<accession>A0A0F7KF80</accession>
<evidence type="ECO:0000256" key="4">
    <source>
        <dbReference type="ARBA" id="ARBA00022605"/>
    </source>
</evidence>
<dbReference type="NCBIfam" id="TIGR00707">
    <property type="entry name" value="argD"/>
    <property type="match status" value="1"/>
</dbReference>
<evidence type="ECO:0000256" key="8">
    <source>
        <dbReference type="HAMAP-Rule" id="MF_01107"/>
    </source>
</evidence>
<dbReference type="InterPro" id="IPR049704">
    <property type="entry name" value="Aminotrans_3_PPA_site"/>
</dbReference>
<dbReference type="AlphaFoldDB" id="A0A0F7KF80"/>
<sequence length="411" mass="44809">MRECSAVSNLMSTYLRLPVTFIKGEGVWLWDDRDDCYLDALCGIAVCSLGHSHPELTKALCKQAGMLIHTSNLYHIEKQELLAGRLAALSGMDRVFFCNSGAEANEAAIKLARLYGHNKGIELPTIIVMERSFHGRTMATLTATGNRKAQAGFEPLLAGFVRVPYDDLNAVAQIADNNKHVVAVLVETYQGEGGVNFPQINYLQGLRQLCDQNGWLLMLDEVQCGIGRTGKWFAFQHGGIMPDVMTLAKGLGSGVPIGACIATGEAGEVFKPGNHASTFGGNLLACTAALTTLDVIEKDRLMQNAVQVGNFIRDRFKEKLAHWLNVIQIRGQGLMLGIELPVPCGELIKEALKHRLLINVTSERVVRLLPALIMNQAEAEQVVDISSEIIDKFLTGQAANIITRDRPGSSN</sequence>
<organism evidence="9 11">
    <name type="scientific">Nitrosomonas communis</name>
    <dbReference type="NCBI Taxonomy" id="44574"/>
    <lineage>
        <taxon>Bacteria</taxon>
        <taxon>Pseudomonadati</taxon>
        <taxon>Pseudomonadota</taxon>
        <taxon>Betaproteobacteria</taxon>
        <taxon>Nitrosomonadales</taxon>
        <taxon>Nitrosomonadaceae</taxon>
        <taxon>Nitrosomonas</taxon>
    </lineage>
</organism>
<feature type="binding site" evidence="8">
    <location>
        <position position="277"/>
    </location>
    <ligand>
        <name>N(2)-acetyl-L-ornithine</name>
        <dbReference type="ChEBI" id="CHEBI:57805"/>
    </ligand>
</feature>
<comment type="catalytic activity">
    <reaction evidence="8">
        <text>N(2)-acetyl-L-ornithine + 2-oxoglutarate = N-acetyl-L-glutamate 5-semialdehyde + L-glutamate</text>
        <dbReference type="Rhea" id="RHEA:18049"/>
        <dbReference type="ChEBI" id="CHEBI:16810"/>
        <dbReference type="ChEBI" id="CHEBI:29123"/>
        <dbReference type="ChEBI" id="CHEBI:29985"/>
        <dbReference type="ChEBI" id="CHEBI:57805"/>
        <dbReference type="EC" id="2.6.1.11"/>
    </reaction>
</comment>
<keyword evidence="3 8" id="KW-0032">Aminotransferase</keyword>
<evidence type="ECO:0000313" key="12">
    <source>
        <dbReference type="Proteomes" id="UP000324176"/>
    </source>
</evidence>
<dbReference type="InterPro" id="IPR015421">
    <property type="entry name" value="PyrdxlP-dep_Trfase_major"/>
</dbReference>
<comment type="pathway">
    <text evidence="1">Amine and polyamine biosynthesis; ectoine biosynthesis; L-ectoine from L-aspartate 4-semialdehyde: step 1/3.</text>
</comment>
<dbReference type="EMBL" id="VNHT01000063">
    <property type="protein sequence ID" value="TYP80135.1"/>
    <property type="molecule type" value="Genomic_DNA"/>
</dbReference>
<feature type="binding site" evidence="8">
    <location>
        <position position="133"/>
    </location>
    <ligand>
        <name>pyridoxal 5'-phosphate</name>
        <dbReference type="ChEBI" id="CHEBI:597326"/>
    </ligand>
</feature>
<name>A0A0F7KF80_9PROT</name>
<comment type="subcellular location">
    <subcellularLocation>
        <location evidence="8">Cytoplasm</location>
    </subcellularLocation>
</comment>
<evidence type="ECO:0000256" key="7">
    <source>
        <dbReference type="ARBA" id="ARBA00049111"/>
    </source>
</evidence>
<dbReference type="PIRSF" id="PIRSF000521">
    <property type="entry name" value="Transaminase_4ab_Lys_Orn"/>
    <property type="match status" value="1"/>
</dbReference>
<dbReference type="PANTHER" id="PTHR11986">
    <property type="entry name" value="AMINOTRANSFERASE CLASS III"/>
    <property type="match status" value="1"/>
</dbReference>
<evidence type="ECO:0000256" key="6">
    <source>
        <dbReference type="ARBA" id="ARBA00022898"/>
    </source>
</evidence>
<comment type="cofactor">
    <cofactor evidence="8">
        <name>pyridoxal 5'-phosphate</name>
        <dbReference type="ChEBI" id="CHEBI:597326"/>
    </cofactor>
    <text evidence="8">Binds 1 pyridoxal phosphate per subunit.</text>
</comment>
<evidence type="ECO:0000313" key="9">
    <source>
        <dbReference type="EMBL" id="AKH39090.1"/>
    </source>
</evidence>
<keyword evidence="4 8" id="KW-0028">Amino-acid biosynthesis</keyword>
<dbReference type="KEGG" id="nco:AAW31_16740"/>
<dbReference type="CDD" id="cd00610">
    <property type="entry name" value="OAT_like"/>
    <property type="match status" value="1"/>
</dbReference>
<dbReference type="GO" id="GO:0003992">
    <property type="term" value="F:N2-acetyl-L-ornithine:2-oxoglutarate 5-aminotransferase activity"/>
    <property type="evidence" value="ECO:0007669"/>
    <property type="project" value="UniProtKB-UniRule"/>
</dbReference>
<dbReference type="Gene3D" id="3.90.1150.10">
    <property type="entry name" value="Aspartate Aminotransferase, domain 1"/>
    <property type="match status" value="1"/>
</dbReference>
<dbReference type="UniPathway" id="UPA00068">
    <property type="reaction ID" value="UER00109"/>
</dbReference>
<feature type="binding site" evidence="8">
    <location>
        <begin position="220"/>
        <end position="223"/>
    </location>
    <ligand>
        <name>pyridoxal 5'-phosphate</name>
        <dbReference type="ChEBI" id="CHEBI:597326"/>
    </ligand>
</feature>
<dbReference type="HAMAP" id="MF_01107">
    <property type="entry name" value="ArgD_aminotrans_3"/>
    <property type="match status" value="1"/>
</dbReference>
<dbReference type="InterPro" id="IPR015422">
    <property type="entry name" value="PyrdxlP-dep_Trfase_small"/>
</dbReference>
<evidence type="ECO:0000313" key="11">
    <source>
        <dbReference type="Proteomes" id="UP000034156"/>
    </source>
</evidence>
<dbReference type="PROSITE" id="PS00600">
    <property type="entry name" value="AA_TRANSFER_CLASS_3"/>
    <property type="match status" value="1"/>
</dbReference>
<dbReference type="NCBIfam" id="NF002325">
    <property type="entry name" value="PRK01278.1"/>
    <property type="match status" value="1"/>
</dbReference>
<comment type="catalytic activity">
    <reaction evidence="7">
        <text>L-2,4-diaminobutanoate + 2-oxoglutarate = L-aspartate 4-semialdehyde + L-glutamate</text>
        <dbReference type="Rhea" id="RHEA:11160"/>
        <dbReference type="ChEBI" id="CHEBI:16810"/>
        <dbReference type="ChEBI" id="CHEBI:29985"/>
        <dbReference type="ChEBI" id="CHEBI:58761"/>
        <dbReference type="ChEBI" id="CHEBI:537519"/>
        <dbReference type="EC" id="2.6.1.76"/>
    </reaction>
</comment>
<dbReference type="InterPro" id="IPR015424">
    <property type="entry name" value="PyrdxlP-dep_Trfase"/>
</dbReference>
<keyword evidence="6 8" id="KW-0663">Pyridoxal phosphate</keyword>
<dbReference type="SUPFAM" id="SSF53383">
    <property type="entry name" value="PLP-dependent transferases"/>
    <property type="match status" value="1"/>
</dbReference>
<reference evidence="11" key="1">
    <citation type="submission" date="2015-05" db="EMBL/GenBank/DDBJ databases">
        <title>Draft genome of Nitrosomonas communis strain Nm2.</title>
        <authorList>
            <person name="Kozlowski J.A."/>
            <person name="Kits K.D."/>
            <person name="Stein L.Y."/>
        </authorList>
    </citation>
    <scope>NUCLEOTIDE SEQUENCE [LARGE SCALE GENOMIC DNA]</scope>
    <source>
        <strain evidence="11">Nm2</strain>
    </source>
</reference>
<dbReference type="FunFam" id="3.40.640.10:FF:000004">
    <property type="entry name" value="Acetylornithine aminotransferase"/>
    <property type="match status" value="1"/>
</dbReference>
<comment type="pathway">
    <text evidence="8">Amino-acid biosynthesis; L-arginine biosynthesis; N(2)-acetyl-L-ornithine from L-glutamate: step 4/4.</text>
</comment>
<feature type="binding site" evidence="8">
    <location>
        <begin position="101"/>
        <end position="102"/>
    </location>
    <ligand>
        <name>pyridoxal 5'-phosphate</name>
        <dbReference type="ChEBI" id="CHEBI:597326"/>
    </ligand>
</feature>
<dbReference type="PATRIC" id="fig|44574.3.peg.4036"/>
<keyword evidence="2 8" id="KW-0055">Arginine biosynthesis</keyword>
<evidence type="ECO:0000256" key="2">
    <source>
        <dbReference type="ARBA" id="ARBA00022571"/>
    </source>
</evidence>
<dbReference type="EC" id="2.6.1.11" evidence="8"/>
<dbReference type="Proteomes" id="UP000324176">
    <property type="component" value="Unassembled WGS sequence"/>
</dbReference>
<comment type="subunit">
    <text evidence="8">Homodimer.</text>
</comment>
<keyword evidence="8" id="KW-0963">Cytoplasm</keyword>
<dbReference type="InterPro" id="IPR005814">
    <property type="entry name" value="Aminotrans_3"/>
</dbReference>
<dbReference type="InterPro" id="IPR004636">
    <property type="entry name" value="AcOrn/SuccOrn_fam"/>
</dbReference>
<dbReference type="EMBL" id="CP011451">
    <property type="protein sequence ID" value="AKH39090.1"/>
    <property type="molecule type" value="Genomic_DNA"/>
</dbReference>
<comment type="miscellaneous">
    <text evidence="8">May also have succinyldiaminopimelate aminotransferase activity, thus carrying out the corresponding step in lysine biosynthesis.</text>
</comment>
<keyword evidence="5 8" id="KW-0808">Transferase</keyword>
<gene>
    <name evidence="8" type="primary">argD</name>
    <name evidence="9" type="ORF">AAW31_16740</name>
    <name evidence="10" type="ORF">BCL69_10637</name>
</gene>
<feature type="binding site" evidence="8">
    <location>
        <position position="136"/>
    </location>
    <ligand>
        <name>N(2)-acetyl-L-ornithine</name>
        <dbReference type="ChEBI" id="CHEBI:57805"/>
    </ligand>
</feature>
<dbReference type="GO" id="GO:0006526">
    <property type="term" value="P:L-arginine biosynthetic process"/>
    <property type="evidence" value="ECO:0007669"/>
    <property type="project" value="UniProtKB-UniRule"/>
</dbReference>
<evidence type="ECO:0000256" key="3">
    <source>
        <dbReference type="ARBA" id="ARBA00022576"/>
    </source>
</evidence>
<dbReference type="GO" id="GO:0005737">
    <property type="term" value="C:cytoplasm"/>
    <property type="evidence" value="ECO:0007669"/>
    <property type="project" value="UniProtKB-SubCell"/>
</dbReference>
<protein>
    <recommendedName>
        <fullName evidence="8">Acetylornithine aminotransferase</fullName>
        <shortName evidence="8">ACOAT</shortName>
        <ecNumber evidence="8">2.6.1.11</ecNumber>
    </recommendedName>
</protein>
<dbReference type="Proteomes" id="UP000034156">
    <property type="component" value="Chromosome"/>
</dbReference>
<feature type="modified residue" description="N6-(pyridoxal phosphate)lysine" evidence="8">
    <location>
        <position position="249"/>
    </location>
</feature>
<dbReference type="Gene3D" id="3.40.640.10">
    <property type="entry name" value="Type I PLP-dependent aspartate aminotransferase-like (Major domain)"/>
    <property type="match status" value="1"/>
</dbReference>
<dbReference type="GO" id="GO:0042802">
    <property type="term" value="F:identical protein binding"/>
    <property type="evidence" value="ECO:0007669"/>
    <property type="project" value="TreeGrafter"/>
</dbReference>
<dbReference type="PANTHER" id="PTHR11986:SF79">
    <property type="entry name" value="ACETYLORNITHINE AMINOTRANSFERASE, MITOCHONDRIAL"/>
    <property type="match status" value="1"/>
</dbReference>
<reference evidence="10 12" key="3">
    <citation type="submission" date="2019-07" db="EMBL/GenBank/DDBJ databases">
        <title>Active sludge and wastewater microbial communities from Klosterneuburg, Austria.</title>
        <authorList>
            <person name="Wagner M."/>
        </authorList>
    </citation>
    <scope>NUCLEOTIDE SEQUENCE [LARGE SCALE GENOMIC DNA]</scope>
    <source>
        <strain evidence="10 12">Nm2</strain>
    </source>
</reference>